<feature type="transmembrane region" description="Helical" evidence="17">
    <location>
        <begin position="263"/>
        <end position="289"/>
    </location>
</feature>
<dbReference type="PRINTS" id="PR01434">
    <property type="entry name" value="NADHDHGNASE5"/>
</dbReference>
<evidence type="ECO:0000256" key="5">
    <source>
        <dbReference type="ARBA" id="ARBA00022448"/>
    </source>
</evidence>
<comment type="subcellular location">
    <subcellularLocation>
        <location evidence="2">Mitochondrion inner membrane</location>
        <topology evidence="2">Multi-pass membrane protein</topology>
    </subcellularLocation>
</comment>
<dbReference type="InterPro" id="IPR001750">
    <property type="entry name" value="ND/Mrp_TM"/>
</dbReference>
<name>A0A0B5E8V2_9HYME</name>
<dbReference type="Pfam" id="PF00361">
    <property type="entry name" value="Proton_antipo_M"/>
    <property type="match status" value="1"/>
</dbReference>
<keyword evidence="6" id="KW-0679">Respiratory chain</keyword>
<feature type="transmembrane region" description="Helical" evidence="17">
    <location>
        <begin position="173"/>
        <end position="196"/>
    </location>
</feature>
<feature type="transmembrane region" description="Helical" evidence="17">
    <location>
        <begin position="324"/>
        <end position="348"/>
    </location>
</feature>
<feature type="transmembrane region" description="Helical" evidence="17">
    <location>
        <begin position="7"/>
        <end position="26"/>
    </location>
</feature>
<dbReference type="InterPro" id="IPR001516">
    <property type="entry name" value="Proton_antipo_N"/>
</dbReference>
<keyword evidence="8" id="KW-0999">Mitochondrion inner membrane</keyword>
<evidence type="ECO:0000259" key="18">
    <source>
        <dbReference type="Pfam" id="PF00361"/>
    </source>
</evidence>
<dbReference type="InterPro" id="IPR003945">
    <property type="entry name" value="NU5C-like"/>
</dbReference>
<evidence type="ECO:0000256" key="12">
    <source>
        <dbReference type="ARBA" id="ARBA00023027"/>
    </source>
</evidence>
<evidence type="ECO:0000256" key="6">
    <source>
        <dbReference type="ARBA" id="ARBA00022660"/>
    </source>
</evidence>
<evidence type="ECO:0000313" key="21">
    <source>
        <dbReference type="EMBL" id="AJE61793.1"/>
    </source>
</evidence>
<feature type="transmembrane region" description="Helical" evidence="17">
    <location>
        <begin position="46"/>
        <end position="74"/>
    </location>
</feature>
<dbReference type="AlphaFoldDB" id="A0A0B5E8V2"/>
<dbReference type="GO" id="GO:0042773">
    <property type="term" value="P:ATP synthesis coupled electron transport"/>
    <property type="evidence" value="ECO:0007669"/>
    <property type="project" value="InterPro"/>
</dbReference>
<evidence type="ECO:0000256" key="8">
    <source>
        <dbReference type="ARBA" id="ARBA00022792"/>
    </source>
</evidence>
<organism evidence="21">
    <name type="scientific">Cephus pygmeus</name>
    <dbReference type="NCBI Taxonomy" id="222802"/>
    <lineage>
        <taxon>Eukaryota</taxon>
        <taxon>Metazoa</taxon>
        <taxon>Ecdysozoa</taxon>
        <taxon>Arthropoda</taxon>
        <taxon>Hexapoda</taxon>
        <taxon>Insecta</taxon>
        <taxon>Pterygota</taxon>
        <taxon>Neoptera</taxon>
        <taxon>Endopterygota</taxon>
        <taxon>Hymenoptera</taxon>
        <taxon>Cephoidea</taxon>
        <taxon>Cephidae</taxon>
        <taxon>Cephus</taxon>
    </lineage>
</organism>
<dbReference type="GO" id="GO:0015990">
    <property type="term" value="P:electron transport coupled proton transport"/>
    <property type="evidence" value="ECO:0007669"/>
    <property type="project" value="TreeGrafter"/>
</dbReference>
<feature type="transmembrane region" description="Helical" evidence="17">
    <location>
        <begin position="86"/>
        <end position="103"/>
    </location>
</feature>
<evidence type="ECO:0000256" key="15">
    <source>
        <dbReference type="ARBA" id="ARBA00023136"/>
    </source>
</evidence>
<comment type="function">
    <text evidence="17">Core subunit of the mitochondrial membrane respiratory chain NADH dehydrogenase (Complex I) which catalyzes electron transfer from NADH through the respiratory chain, using ubiquinone as an electron acceptor. Essential for the catalytic activity and assembly of complex I.</text>
</comment>
<geneLocation type="mitochondrion" evidence="21"/>
<keyword evidence="11 17" id="KW-1133">Transmembrane helix</keyword>
<protein>
    <recommendedName>
        <fullName evidence="4 17">NADH-ubiquinone oxidoreductase chain 5</fullName>
        <ecNumber evidence="3 17">7.1.1.2</ecNumber>
    </recommendedName>
</protein>
<dbReference type="EC" id="7.1.1.2" evidence="3 17"/>
<feature type="domain" description="NADH dehydrogenase subunit 5 C-terminal" evidence="20">
    <location>
        <begin position="384"/>
        <end position="559"/>
    </location>
</feature>
<feature type="domain" description="NADH:quinone oxidoreductase/Mrp antiporter transmembrane" evidence="18">
    <location>
        <begin position="103"/>
        <end position="378"/>
    </location>
</feature>
<keyword evidence="10" id="KW-0249">Electron transport</keyword>
<feature type="transmembrane region" description="Helical" evidence="17">
    <location>
        <begin position="109"/>
        <end position="127"/>
    </location>
</feature>
<feature type="transmembrane region" description="Helical" evidence="17">
    <location>
        <begin position="208"/>
        <end position="226"/>
    </location>
</feature>
<keyword evidence="9" id="KW-1278">Translocase</keyword>
<dbReference type="InterPro" id="IPR010934">
    <property type="entry name" value="NADH_DH_su5_C"/>
</dbReference>
<evidence type="ECO:0000256" key="3">
    <source>
        <dbReference type="ARBA" id="ARBA00012944"/>
    </source>
</evidence>
<dbReference type="EMBL" id="KM377623">
    <property type="protein sequence ID" value="AJE61793.1"/>
    <property type="molecule type" value="Genomic_DNA"/>
</dbReference>
<dbReference type="GO" id="GO:0008137">
    <property type="term" value="F:NADH dehydrogenase (ubiquinone) activity"/>
    <property type="evidence" value="ECO:0007669"/>
    <property type="project" value="UniProtKB-EC"/>
</dbReference>
<evidence type="ECO:0000256" key="17">
    <source>
        <dbReference type="RuleBase" id="RU003404"/>
    </source>
</evidence>
<sequence>MISFLVSFFFFLFGGFMFFISLLFMLNKYVYMLEWNIVSFNSVDIYMLFMFDWMSLLFSSFVLFISSMVLIYTFDYMKEDWSFNRFIMLIMLFVFSMLLMIMSPNLISILLGWDGLGLISYCLVVYYQNIKSYNAAMLTVLMNRFGDTGLMMSLSIMYCMGSWNLMLYDLVDILVIILFCLAAFTKSAQIPFSSWLPAAMAAPTPISSLVHSSTLVTAGVYLVIRFNSLLMSSGLNEWILILSVLTMFMAGVSANWEYDLKKIIALSTLSQLGLMMAILSLGGVYVAFFHLLTHAMFKALLFMCAGVIIHSMKNFQDIRFMGSMVYLMPYTLSCLNVANLSLMGMPFLAGFYSKDLILEQLMFMGESLIIMMLFLISIGLTVSYTLRMFFYSLFMEMKMSSCFLLSDNNIYMNLSMIFMLIMSVISGKLLYSLMFFNIKFIVLPLVLKLMVLFFSFLGIIIGLFVFYLNFIYNKNLLVVKNFFNKMWFLFDLFYNVLGVFFMLSGKIYILNEKLWNEYSYDIILLKVKYFMKNIDYFYINSFKLIMFIYFYIFFMILMFYI</sequence>
<comment type="function">
    <text evidence="1">Core subunit of the mitochondrial membrane respiratory chain NADH dehydrogenase (Complex I) that is believed to belong to the minimal assembly required for catalysis. Complex I functions in the transfer of electrons from NADH to the respiratory chain. The immediate electron acceptor for the enzyme is believed to be ubiquinone.</text>
</comment>
<accession>A0A0B5E8V2</accession>
<dbReference type="Pfam" id="PF06455">
    <property type="entry name" value="NADH5_C"/>
    <property type="match status" value="1"/>
</dbReference>
<dbReference type="PANTHER" id="PTHR42829:SF2">
    <property type="entry name" value="NADH-UBIQUINONE OXIDOREDUCTASE CHAIN 5"/>
    <property type="match status" value="1"/>
</dbReference>
<dbReference type="Pfam" id="PF00662">
    <property type="entry name" value="Proton_antipo_N"/>
    <property type="match status" value="1"/>
</dbReference>
<feature type="transmembrane region" description="Helical" evidence="17">
    <location>
        <begin position="295"/>
        <end position="312"/>
    </location>
</feature>
<evidence type="ECO:0000256" key="11">
    <source>
        <dbReference type="ARBA" id="ARBA00022989"/>
    </source>
</evidence>
<evidence type="ECO:0000256" key="10">
    <source>
        <dbReference type="ARBA" id="ARBA00022982"/>
    </source>
</evidence>
<proteinExistence type="inferred from homology"/>
<keyword evidence="15 17" id="KW-0472">Membrane</keyword>
<feature type="transmembrane region" description="Helical" evidence="17">
    <location>
        <begin position="492"/>
        <end position="510"/>
    </location>
</feature>
<keyword evidence="14 17" id="KW-0496">Mitochondrion</keyword>
<evidence type="ECO:0000256" key="7">
    <source>
        <dbReference type="ARBA" id="ARBA00022692"/>
    </source>
</evidence>
<evidence type="ECO:0000259" key="20">
    <source>
        <dbReference type="Pfam" id="PF06455"/>
    </source>
</evidence>
<feature type="transmembrane region" description="Helical" evidence="17">
    <location>
        <begin position="536"/>
        <end position="560"/>
    </location>
</feature>
<keyword evidence="12 17" id="KW-0520">NAD</keyword>
<evidence type="ECO:0000259" key="19">
    <source>
        <dbReference type="Pfam" id="PF00662"/>
    </source>
</evidence>
<reference evidence="21" key="1">
    <citation type="journal article" date="2015" name="Gene">
        <title>Two nearly complete mitogenomes of wheat stem borers, Cephus pygmeus (L.) and Cephus sareptanus Dovnar-Zapolskij (Hymenoptera: Cephidae): An unusual elongation of rrnS gene.</title>
        <authorList>
            <person name="Korkmaz E.M."/>
            <person name="Dogan O."/>
            <person name="Budak M."/>
            <person name="Basibuyuk H.H."/>
        </authorList>
    </citation>
    <scope>NUCLEOTIDE SEQUENCE</scope>
</reference>
<feature type="transmembrane region" description="Helical" evidence="17">
    <location>
        <begin position="368"/>
        <end position="390"/>
    </location>
</feature>
<keyword evidence="5 17" id="KW-0813">Transport</keyword>
<feature type="transmembrane region" description="Helical" evidence="17">
    <location>
        <begin position="410"/>
        <end position="431"/>
    </location>
</feature>
<keyword evidence="13 17" id="KW-0830">Ubiquinone</keyword>
<evidence type="ECO:0000256" key="2">
    <source>
        <dbReference type="ARBA" id="ARBA00004448"/>
    </source>
</evidence>
<dbReference type="GO" id="GO:0005743">
    <property type="term" value="C:mitochondrial inner membrane"/>
    <property type="evidence" value="ECO:0007669"/>
    <property type="project" value="UniProtKB-SubCell"/>
</dbReference>
<evidence type="ECO:0000256" key="1">
    <source>
        <dbReference type="ARBA" id="ARBA00003257"/>
    </source>
</evidence>
<evidence type="ECO:0000256" key="14">
    <source>
        <dbReference type="ARBA" id="ARBA00023128"/>
    </source>
</evidence>
<feature type="transmembrane region" description="Helical" evidence="17">
    <location>
        <begin position="238"/>
        <end position="256"/>
    </location>
</feature>
<evidence type="ECO:0000256" key="16">
    <source>
        <dbReference type="ARBA" id="ARBA00049551"/>
    </source>
</evidence>
<feature type="domain" description="NADH-Ubiquinone oxidoreductase (complex I) chain 5 N-terminal" evidence="19">
    <location>
        <begin position="38"/>
        <end position="86"/>
    </location>
</feature>
<comment type="catalytic activity">
    <reaction evidence="16 17">
        <text>a ubiquinone + NADH + 5 H(+)(in) = a ubiquinol + NAD(+) + 4 H(+)(out)</text>
        <dbReference type="Rhea" id="RHEA:29091"/>
        <dbReference type="Rhea" id="RHEA-COMP:9565"/>
        <dbReference type="Rhea" id="RHEA-COMP:9566"/>
        <dbReference type="ChEBI" id="CHEBI:15378"/>
        <dbReference type="ChEBI" id="CHEBI:16389"/>
        <dbReference type="ChEBI" id="CHEBI:17976"/>
        <dbReference type="ChEBI" id="CHEBI:57540"/>
        <dbReference type="ChEBI" id="CHEBI:57945"/>
        <dbReference type="EC" id="7.1.1.2"/>
    </reaction>
</comment>
<dbReference type="GO" id="GO:0003954">
    <property type="term" value="F:NADH dehydrogenase activity"/>
    <property type="evidence" value="ECO:0007669"/>
    <property type="project" value="TreeGrafter"/>
</dbReference>
<comment type="similarity">
    <text evidence="17">Belongs to the complex I subunit 5 family.</text>
</comment>
<evidence type="ECO:0000256" key="9">
    <source>
        <dbReference type="ARBA" id="ARBA00022967"/>
    </source>
</evidence>
<evidence type="ECO:0000256" key="4">
    <source>
        <dbReference type="ARBA" id="ARBA00021096"/>
    </source>
</evidence>
<evidence type="ECO:0000256" key="13">
    <source>
        <dbReference type="ARBA" id="ARBA00023075"/>
    </source>
</evidence>
<feature type="transmembrane region" description="Helical" evidence="17">
    <location>
        <begin position="451"/>
        <end position="472"/>
    </location>
</feature>
<dbReference type="PANTHER" id="PTHR42829">
    <property type="entry name" value="NADH-UBIQUINONE OXIDOREDUCTASE CHAIN 5"/>
    <property type="match status" value="1"/>
</dbReference>
<gene>
    <name evidence="21" type="primary">ND5</name>
</gene>
<keyword evidence="7 17" id="KW-0812">Transmembrane</keyword>